<dbReference type="GO" id="GO:0006562">
    <property type="term" value="P:L-proline catabolic process"/>
    <property type="evidence" value="ECO:0007669"/>
    <property type="project" value="InterPro"/>
</dbReference>
<name>A0A381VXH1_9ZZZZ</name>
<gene>
    <name evidence="3" type="ORF">METZ01_LOCUS97840</name>
</gene>
<dbReference type="AlphaFoldDB" id="A0A381VXH1"/>
<reference evidence="3" key="1">
    <citation type="submission" date="2018-05" db="EMBL/GenBank/DDBJ databases">
        <authorList>
            <person name="Lanie J.A."/>
            <person name="Ng W.-L."/>
            <person name="Kazmierczak K.M."/>
            <person name="Andrzejewski T.M."/>
            <person name="Davidsen T.M."/>
            <person name="Wayne K.J."/>
            <person name="Tettelin H."/>
            <person name="Glass J.I."/>
            <person name="Rusch D."/>
            <person name="Podicherti R."/>
            <person name="Tsui H.-C.T."/>
            <person name="Winkler M.E."/>
        </authorList>
    </citation>
    <scope>NUCLEOTIDE SEQUENCE</scope>
</reference>
<dbReference type="PANTHER" id="PTHR13914:SF0">
    <property type="entry name" value="PROLINE DEHYDROGENASE 1, MITOCHONDRIAL"/>
    <property type="match status" value="1"/>
</dbReference>
<dbReference type="InterPro" id="IPR029041">
    <property type="entry name" value="FAD-linked_oxidoreductase-like"/>
</dbReference>
<proteinExistence type="predicted"/>
<accession>A0A381VXH1</accession>
<dbReference type="PANTHER" id="PTHR13914">
    <property type="entry name" value="PROLINE OXIDASE"/>
    <property type="match status" value="1"/>
</dbReference>
<feature type="domain" description="Proline dehydrogenase" evidence="2">
    <location>
        <begin position="27"/>
        <end position="262"/>
    </location>
</feature>
<dbReference type="EMBL" id="UINC01010079">
    <property type="protein sequence ID" value="SVA44986.1"/>
    <property type="molecule type" value="Genomic_DNA"/>
</dbReference>
<dbReference type="SUPFAM" id="SSF51730">
    <property type="entry name" value="FAD-linked oxidoreductase"/>
    <property type="match status" value="1"/>
</dbReference>
<dbReference type="Pfam" id="PF01619">
    <property type="entry name" value="Pro_dh"/>
    <property type="match status" value="1"/>
</dbReference>
<evidence type="ECO:0000256" key="1">
    <source>
        <dbReference type="ARBA" id="ARBA00023002"/>
    </source>
</evidence>
<organism evidence="3">
    <name type="scientific">marine metagenome</name>
    <dbReference type="NCBI Taxonomy" id="408172"/>
    <lineage>
        <taxon>unclassified sequences</taxon>
        <taxon>metagenomes</taxon>
        <taxon>ecological metagenomes</taxon>
    </lineage>
</organism>
<evidence type="ECO:0000259" key="2">
    <source>
        <dbReference type="Pfam" id="PF01619"/>
    </source>
</evidence>
<sequence length="287" mass="33872">MKLLYPFAKRYIAGDDLRSAQIIANLLSDNGFEISFNYVGEYSKTLDEAALVQNQYFEIINRYQNNQIDLSIKPSQFGLLISREHCEGLLQQVAEKAHNYGQTIRFDMEHSTITDRTLDLCLKLNQKYPKTIGVALQAKLFRTQDDMIELIDNNISVRLVKGAYIEKKSIALNRYKDIHDNYLKLIELLRNKTNRRCAVATHDEIILNKILSKPDADRFDYEFIYGVRRDLQFALKNQSQRVRIYLPFGENWLPYTLRRLREFKNFTFLVRNIYKEWFYGIKGANRN</sequence>
<dbReference type="Gene3D" id="3.20.20.220">
    <property type="match status" value="1"/>
</dbReference>
<dbReference type="GO" id="GO:0004657">
    <property type="term" value="F:proline dehydrogenase activity"/>
    <property type="evidence" value="ECO:0007669"/>
    <property type="project" value="InterPro"/>
</dbReference>
<dbReference type="InterPro" id="IPR002872">
    <property type="entry name" value="Proline_DH_dom"/>
</dbReference>
<protein>
    <recommendedName>
        <fullName evidence="2">Proline dehydrogenase domain-containing protein</fullName>
    </recommendedName>
</protein>
<dbReference type="InterPro" id="IPR015659">
    <property type="entry name" value="Proline_oxidase"/>
</dbReference>
<evidence type="ECO:0000313" key="3">
    <source>
        <dbReference type="EMBL" id="SVA44986.1"/>
    </source>
</evidence>
<keyword evidence="1" id="KW-0560">Oxidoreductase</keyword>